<dbReference type="AlphaFoldDB" id="A0A8A0RIT7"/>
<evidence type="ECO:0000313" key="3">
    <source>
        <dbReference type="Proteomes" id="UP000662904"/>
    </source>
</evidence>
<proteinExistence type="predicted"/>
<dbReference type="InterPro" id="IPR013597">
    <property type="entry name" value="Mat_intron_G2"/>
</dbReference>
<evidence type="ECO:0000259" key="1">
    <source>
        <dbReference type="PROSITE" id="PS50878"/>
    </source>
</evidence>
<feature type="domain" description="Reverse transcriptase" evidence="1">
    <location>
        <begin position="51"/>
        <end position="279"/>
    </location>
</feature>
<dbReference type="InterPro" id="IPR000477">
    <property type="entry name" value="RT_dom"/>
</dbReference>
<dbReference type="NCBIfam" id="TIGR04416">
    <property type="entry name" value="group_II_RT_mat"/>
    <property type="match status" value="1"/>
</dbReference>
<dbReference type="RefSeq" id="WP_206708366.1">
    <property type="nucleotide sequence ID" value="NZ_CP059066.1"/>
</dbReference>
<dbReference type="Pfam" id="PF08388">
    <property type="entry name" value="GIIM"/>
    <property type="match status" value="1"/>
</dbReference>
<dbReference type="InterPro" id="IPR043502">
    <property type="entry name" value="DNA/RNA_pol_sf"/>
</dbReference>
<dbReference type="PROSITE" id="PS50878">
    <property type="entry name" value="RT_POL"/>
    <property type="match status" value="1"/>
</dbReference>
<organism evidence="2 3">
    <name type="scientific">Koleobacter methoxysyntrophicus</name>
    <dbReference type="NCBI Taxonomy" id="2751313"/>
    <lineage>
        <taxon>Bacteria</taxon>
        <taxon>Bacillati</taxon>
        <taxon>Bacillota</taxon>
        <taxon>Clostridia</taxon>
        <taxon>Koleobacterales</taxon>
        <taxon>Koleobacteraceae</taxon>
        <taxon>Koleobacter</taxon>
    </lineage>
</organism>
<dbReference type="Gene3D" id="3.30.70.270">
    <property type="match status" value="1"/>
</dbReference>
<dbReference type="InterPro" id="IPR051083">
    <property type="entry name" value="GrpII_Intron_Splice-Mob/Def"/>
</dbReference>
<dbReference type="PANTHER" id="PTHR34047:SF8">
    <property type="entry name" value="PROTEIN YKFC"/>
    <property type="match status" value="1"/>
</dbReference>
<dbReference type="Pfam" id="PF00078">
    <property type="entry name" value="RVT_1"/>
    <property type="match status" value="1"/>
</dbReference>
<dbReference type="Proteomes" id="UP000662904">
    <property type="component" value="Chromosome"/>
</dbReference>
<keyword evidence="3" id="KW-1185">Reference proteome</keyword>
<reference evidence="2" key="1">
    <citation type="submission" date="2020-07" db="EMBL/GenBank/DDBJ databases">
        <title>Koleobacter methoxysyntrophicus gen. nov., sp. nov., a novel anaerobic bacterium isolated from deep subsurface oil field and proposal of Koleobacterales ord. nov. in the phylum Firmicutes.</title>
        <authorList>
            <person name="Sakamoto S."/>
            <person name="Tamaki H."/>
        </authorList>
    </citation>
    <scope>NUCLEOTIDE SEQUENCE</scope>
    <source>
        <strain evidence="2">NRmbB1</strain>
    </source>
</reference>
<dbReference type="InterPro" id="IPR030931">
    <property type="entry name" value="Group_II_RT_mat"/>
</dbReference>
<dbReference type="KEGG" id="kme:H0A61_00453"/>
<gene>
    <name evidence="2" type="primary">ltrA_1</name>
    <name evidence="2" type="ORF">H0A61_00453</name>
</gene>
<dbReference type="SUPFAM" id="SSF56672">
    <property type="entry name" value="DNA/RNA polymerases"/>
    <property type="match status" value="1"/>
</dbReference>
<dbReference type="CDD" id="cd01651">
    <property type="entry name" value="RT_G2_intron"/>
    <property type="match status" value="1"/>
</dbReference>
<sequence length="424" mass="49121">MKYYSLIDKVYRIENLKKAYGAVKANNGAPGVDGQTVRAFGENLDDEIAKLHLELKTGTYKPSPVLRVEIPKPDGKKRPLGIPTVRDRVVQQALLNVFQPIYDPDFHPSSYGYRPGRSCQQAVAKAERFMNRYGLTHVVDMDLSKCFDRLDHDLILQEVNRKVSDGSVLQLIRLFLEAGVMADGVFEESGVGRPQGGVISPLLTNIYLDYFDRAMKEKGIRIVRYADDILIFARTPRQAERYMKTAYEILEGELKLVVNKEKTHITSVYEGVAYFGFIIYPKHVSIHPKKIKAFKETIRQLTPRNHGMNVEEMVRRLNPILRGRINYFRIANCKRVIRELMGWIRRRLRMKKMLEWKSWKAVHKALRRRGYKGEFEKISMRRWRNSASPLISMALPNTWFDESGLINLERYEVGILIVIMKAND</sequence>
<dbReference type="EMBL" id="CP059066">
    <property type="protein sequence ID" value="QSQ08133.1"/>
    <property type="molecule type" value="Genomic_DNA"/>
</dbReference>
<evidence type="ECO:0000313" key="2">
    <source>
        <dbReference type="EMBL" id="QSQ08133.1"/>
    </source>
</evidence>
<accession>A0A8A0RIT7</accession>
<name>A0A8A0RIT7_9FIRM</name>
<dbReference type="PANTHER" id="PTHR34047">
    <property type="entry name" value="NUCLEAR INTRON MATURASE 1, MITOCHONDRIAL-RELATED"/>
    <property type="match status" value="1"/>
</dbReference>
<protein>
    <submittedName>
        <fullName evidence="2">Group II intron-encoded protein LtrA</fullName>
    </submittedName>
</protein>
<dbReference type="InterPro" id="IPR043128">
    <property type="entry name" value="Rev_trsase/Diguanyl_cyclase"/>
</dbReference>